<organism evidence="2 3">
    <name type="scientific">Pelobates cultripes</name>
    <name type="common">Western spadefoot toad</name>
    <dbReference type="NCBI Taxonomy" id="61616"/>
    <lineage>
        <taxon>Eukaryota</taxon>
        <taxon>Metazoa</taxon>
        <taxon>Chordata</taxon>
        <taxon>Craniata</taxon>
        <taxon>Vertebrata</taxon>
        <taxon>Euteleostomi</taxon>
        <taxon>Amphibia</taxon>
        <taxon>Batrachia</taxon>
        <taxon>Anura</taxon>
        <taxon>Pelobatoidea</taxon>
        <taxon>Pelobatidae</taxon>
        <taxon>Pelobates</taxon>
    </lineage>
</organism>
<accession>A0AAD1RM98</accession>
<keyword evidence="3" id="KW-1185">Reference proteome</keyword>
<dbReference type="AlphaFoldDB" id="A0AAD1RM98"/>
<feature type="region of interest" description="Disordered" evidence="1">
    <location>
        <begin position="34"/>
        <end position="60"/>
    </location>
</feature>
<proteinExistence type="predicted"/>
<sequence>NTEGLCVRELKPAAQSNSHLAVVCPLLTPDSPLRLPSNMKDTKLPPQLPPPSSTFSLPSRPHDSYFPDNWAAWQSRQPIGAQPCQSQSAHSRLDPGTRGCPIGRHLCSPMLKC</sequence>
<feature type="region of interest" description="Disordered" evidence="1">
    <location>
        <begin position="81"/>
        <end position="102"/>
    </location>
</feature>
<reference evidence="2" key="1">
    <citation type="submission" date="2022-03" db="EMBL/GenBank/DDBJ databases">
        <authorList>
            <person name="Alioto T."/>
            <person name="Alioto T."/>
            <person name="Gomez Garrido J."/>
        </authorList>
    </citation>
    <scope>NUCLEOTIDE SEQUENCE</scope>
</reference>
<name>A0AAD1RM98_PELCU</name>
<protein>
    <submittedName>
        <fullName evidence="2">Uncharacterized protein</fullName>
    </submittedName>
</protein>
<evidence type="ECO:0000256" key="1">
    <source>
        <dbReference type="SAM" id="MobiDB-lite"/>
    </source>
</evidence>
<dbReference type="EMBL" id="OW240914">
    <property type="protein sequence ID" value="CAH2274256.1"/>
    <property type="molecule type" value="Genomic_DNA"/>
</dbReference>
<feature type="compositionally biased region" description="Polar residues" evidence="1">
    <location>
        <begin position="81"/>
        <end position="90"/>
    </location>
</feature>
<gene>
    <name evidence="2" type="ORF">PECUL_23A020362</name>
</gene>
<dbReference type="Proteomes" id="UP001295444">
    <property type="component" value="Chromosome 03"/>
</dbReference>
<evidence type="ECO:0000313" key="3">
    <source>
        <dbReference type="Proteomes" id="UP001295444"/>
    </source>
</evidence>
<feature type="non-terminal residue" evidence="2">
    <location>
        <position position="1"/>
    </location>
</feature>
<evidence type="ECO:0000313" key="2">
    <source>
        <dbReference type="EMBL" id="CAH2274256.1"/>
    </source>
</evidence>